<keyword evidence="4" id="KW-1185">Reference proteome</keyword>
<gene>
    <name evidence="3" type="ORF">ACFQ11_13995</name>
</gene>
<protein>
    <submittedName>
        <fullName evidence="3">PH domain-containing protein</fullName>
    </submittedName>
</protein>
<feature type="transmembrane region" description="Helical" evidence="1">
    <location>
        <begin position="44"/>
        <end position="64"/>
    </location>
</feature>
<feature type="transmembrane region" description="Helical" evidence="1">
    <location>
        <begin position="18"/>
        <end position="38"/>
    </location>
</feature>
<evidence type="ECO:0000256" key="1">
    <source>
        <dbReference type="SAM" id="Phobius"/>
    </source>
</evidence>
<comment type="caution">
    <text evidence="3">The sequence shown here is derived from an EMBL/GenBank/DDBJ whole genome shotgun (WGS) entry which is preliminary data.</text>
</comment>
<dbReference type="Pfam" id="PF10756">
    <property type="entry name" value="bPH_6"/>
    <property type="match status" value="1"/>
</dbReference>
<dbReference type="EMBL" id="JBHTJA010000021">
    <property type="protein sequence ID" value="MFD0901507.1"/>
    <property type="molecule type" value="Genomic_DNA"/>
</dbReference>
<sequence>MIPADDTESLVLRPWRQWAVLGPVIVTLIFYAVCMAMLVGPGGVMTAAPLLVYVAVVLTGRAPWVRTTVNAKGIAWRRAWTSARLPWREIAEIAVTPRGPAAGFGLVVTTRTGRRAPLPAPTFGTPTSEGAMAAQVEAILAKAGAHRDRIVFVPLRPWGRRAAVVGHAGLVGVLGLVCALCLYLASPWTAGWWPGRNEAARLPAPCSVVDEAAVARIAPGARPEPVAQAGEERRECFWAAGDDSVLSVHLEMQGRGPDGGASERARVFYASRAEGCSAPVPGLGDEACVEKPGHGVVRLVAREANVLVTVVLSVDLPDGESVREARGLAAGAIGAIEFE</sequence>
<keyword evidence="1" id="KW-0472">Membrane</keyword>
<evidence type="ECO:0000313" key="4">
    <source>
        <dbReference type="Proteomes" id="UP001596972"/>
    </source>
</evidence>
<evidence type="ECO:0000313" key="3">
    <source>
        <dbReference type="EMBL" id="MFD0901507.1"/>
    </source>
</evidence>
<dbReference type="InterPro" id="IPR019692">
    <property type="entry name" value="CFP-6_PH"/>
</dbReference>
<reference evidence="4" key="1">
    <citation type="journal article" date="2019" name="Int. J. Syst. Evol. Microbiol.">
        <title>The Global Catalogue of Microorganisms (GCM) 10K type strain sequencing project: providing services to taxonomists for standard genome sequencing and annotation.</title>
        <authorList>
            <consortium name="The Broad Institute Genomics Platform"/>
            <consortium name="The Broad Institute Genome Sequencing Center for Infectious Disease"/>
            <person name="Wu L."/>
            <person name="Ma J."/>
        </authorList>
    </citation>
    <scope>NUCLEOTIDE SEQUENCE [LARGE SCALE GENOMIC DNA]</scope>
    <source>
        <strain evidence="4">JCM 31202</strain>
    </source>
</reference>
<proteinExistence type="predicted"/>
<accession>A0ABW3EQJ5</accession>
<keyword evidence="1" id="KW-1133">Transmembrane helix</keyword>
<evidence type="ECO:0000259" key="2">
    <source>
        <dbReference type="Pfam" id="PF10756"/>
    </source>
</evidence>
<dbReference type="Proteomes" id="UP001596972">
    <property type="component" value="Unassembled WGS sequence"/>
</dbReference>
<dbReference type="RefSeq" id="WP_378298720.1">
    <property type="nucleotide sequence ID" value="NZ_JBHTJA010000021.1"/>
</dbReference>
<organism evidence="3 4">
    <name type="scientific">Actinomadura sediminis</name>
    <dbReference type="NCBI Taxonomy" id="1038904"/>
    <lineage>
        <taxon>Bacteria</taxon>
        <taxon>Bacillati</taxon>
        <taxon>Actinomycetota</taxon>
        <taxon>Actinomycetes</taxon>
        <taxon>Streptosporangiales</taxon>
        <taxon>Thermomonosporaceae</taxon>
        <taxon>Actinomadura</taxon>
    </lineage>
</organism>
<keyword evidence="1" id="KW-0812">Transmembrane</keyword>
<feature type="domain" description="Low molecular weight protein antigen 6 PH" evidence="2">
    <location>
        <begin position="64"/>
        <end position="126"/>
    </location>
</feature>
<name>A0ABW3EQJ5_9ACTN</name>
<feature type="transmembrane region" description="Helical" evidence="1">
    <location>
        <begin position="164"/>
        <end position="185"/>
    </location>
</feature>